<evidence type="ECO:0000313" key="1">
    <source>
        <dbReference type="EMBL" id="SEQ62114.1"/>
    </source>
</evidence>
<protein>
    <submittedName>
        <fullName evidence="1">Uncharacterized protein</fullName>
    </submittedName>
</protein>
<gene>
    <name evidence="1" type="ORF">SAMN04488038_108189</name>
</gene>
<dbReference type="AlphaFoldDB" id="A0A1H9HIH9"/>
<dbReference type="EMBL" id="FOFS01000008">
    <property type="protein sequence ID" value="SEQ62114.1"/>
    <property type="molecule type" value="Genomic_DNA"/>
</dbReference>
<keyword evidence="2" id="KW-1185">Reference proteome</keyword>
<sequence>MSQAADENTKEFNKRDAFASCINTAWELRSLIRGARVLLEDSEHGMSDASLCSASALLRIAEGEAVNLANAVDEIDTAG</sequence>
<name>A0A1H9HIH9_9GAMM</name>
<evidence type="ECO:0000313" key="2">
    <source>
        <dbReference type="Proteomes" id="UP000199233"/>
    </source>
</evidence>
<proteinExistence type="predicted"/>
<reference evidence="1 2" key="1">
    <citation type="submission" date="2016-10" db="EMBL/GenBank/DDBJ databases">
        <authorList>
            <person name="de Groot N.N."/>
        </authorList>
    </citation>
    <scope>NUCLEOTIDE SEQUENCE [LARGE SCALE GENOMIC DNA]</scope>
    <source>
        <strain evidence="1 2">DSM 25927</strain>
    </source>
</reference>
<accession>A0A1H9HIH9</accession>
<organism evidence="1 2">
    <name type="scientific">Solimonas aquatica</name>
    <dbReference type="NCBI Taxonomy" id="489703"/>
    <lineage>
        <taxon>Bacteria</taxon>
        <taxon>Pseudomonadati</taxon>
        <taxon>Pseudomonadota</taxon>
        <taxon>Gammaproteobacteria</taxon>
        <taxon>Nevskiales</taxon>
        <taxon>Nevskiaceae</taxon>
        <taxon>Solimonas</taxon>
    </lineage>
</organism>
<dbReference type="Proteomes" id="UP000199233">
    <property type="component" value="Unassembled WGS sequence"/>
</dbReference>